<comment type="caution">
    <text evidence="2">The sequence shown here is derived from an EMBL/GenBank/DDBJ whole genome shotgun (WGS) entry which is preliminary data.</text>
</comment>
<reference evidence="2 3" key="1">
    <citation type="submission" date="2020-01" db="EMBL/GenBank/DDBJ databases">
        <title>Insect and environment-associated Actinomycetes.</title>
        <authorList>
            <person name="Currrie C."/>
            <person name="Chevrette M."/>
            <person name="Carlson C."/>
            <person name="Stubbendieck R."/>
            <person name="Wendt-Pienkowski E."/>
        </authorList>
    </citation>
    <scope>NUCLEOTIDE SEQUENCE [LARGE SCALE GENOMIC DNA]</scope>
    <source>
        <strain evidence="2 3">SID14163</strain>
    </source>
</reference>
<feature type="non-terminal residue" evidence="2">
    <location>
        <position position="62"/>
    </location>
</feature>
<dbReference type="Proteomes" id="UP000470446">
    <property type="component" value="Unassembled WGS sequence"/>
</dbReference>
<evidence type="ECO:0000313" key="2">
    <source>
        <dbReference type="EMBL" id="NEB12120.1"/>
    </source>
</evidence>
<evidence type="ECO:0000313" key="3">
    <source>
        <dbReference type="Proteomes" id="UP000470446"/>
    </source>
</evidence>
<accession>A0A7K3PQ80</accession>
<evidence type="ECO:0000256" key="1">
    <source>
        <dbReference type="SAM" id="MobiDB-lite"/>
    </source>
</evidence>
<protein>
    <submittedName>
        <fullName evidence="2">Uncharacterized protein</fullName>
    </submittedName>
</protein>
<organism evidence="2 3">
    <name type="scientific">Streptomyces coelicoflavus</name>
    <dbReference type="NCBI Taxonomy" id="285562"/>
    <lineage>
        <taxon>Bacteria</taxon>
        <taxon>Bacillati</taxon>
        <taxon>Actinomycetota</taxon>
        <taxon>Actinomycetes</taxon>
        <taxon>Kitasatosporales</taxon>
        <taxon>Streptomycetaceae</taxon>
        <taxon>Streptomyces</taxon>
    </lineage>
</organism>
<gene>
    <name evidence="2" type="ORF">G3I32_25310</name>
</gene>
<name>A0A7K3PQ80_9ACTN</name>
<proteinExistence type="predicted"/>
<feature type="region of interest" description="Disordered" evidence="1">
    <location>
        <begin position="1"/>
        <end position="62"/>
    </location>
</feature>
<dbReference type="AlphaFoldDB" id="A0A7K3PQ80"/>
<feature type="compositionally biased region" description="Gly residues" evidence="1">
    <location>
        <begin position="1"/>
        <end position="10"/>
    </location>
</feature>
<sequence length="62" mass="6643">MTASGPGSGDTPGEPDGTPSVPEHVWRLFLEDDERAIRASAPREPAARDRLPGRRPEPPAGR</sequence>
<dbReference type="EMBL" id="JAAGMA010000675">
    <property type="protein sequence ID" value="NEB12120.1"/>
    <property type="molecule type" value="Genomic_DNA"/>
</dbReference>
<feature type="compositionally biased region" description="Basic and acidic residues" evidence="1">
    <location>
        <begin position="45"/>
        <end position="62"/>
    </location>
</feature>